<gene>
    <name evidence="3 4" type="primary">def</name>
    <name evidence="4" type="ORF">KCX82_20265</name>
</gene>
<organism evidence="4 5">
    <name type="scientific">Sinanaerobacter chloroacetimidivorans</name>
    <dbReference type="NCBI Taxonomy" id="2818044"/>
    <lineage>
        <taxon>Bacteria</taxon>
        <taxon>Bacillati</taxon>
        <taxon>Bacillota</taxon>
        <taxon>Clostridia</taxon>
        <taxon>Peptostreptococcales</taxon>
        <taxon>Anaerovoracaceae</taxon>
        <taxon>Sinanaerobacter</taxon>
    </lineage>
</organism>
<proteinExistence type="inferred from homology"/>
<comment type="similarity">
    <text evidence="1 3">Belongs to the polypeptide deformylase family.</text>
</comment>
<evidence type="ECO:0000313" key="4">
    <source>
        <dbReference type="EMBL" id="MBR0600224.1"/>
    </source>
</evidence>
<evidence type="ECO:0000256" key="1">
    <source>
        <dbReference type="ARBA" id="ARBA00010759"/>
    </source>
</evidence>
<dbReference type="PANTHER" id="PTHR10458">
    <property type="entry name" value="PEPTIDE DEFORMYLASE"/>
    <property type="match status" value="1"/>
</dbReference>
<reference evidence="4" key="2">
    <citation type="submission" date="2021-04" db="EMBL/GenBank/DDBJ databases">
        <authorList>
            <person name="Liu J."/>
        </authorList>
    </citation>
    <scope>NUCLEOTIDE SEQUENCE</scope>
    <source>
        <strain evidence="4">BAD-6</strain>
    </source>
</reference>
<name>A0A8J7W3I7_9FIRM</name>
<feature type="binding site" evidence="3">
    <location>
        <position position="88"/>
    </location>
    <ligand>
        <name>Fe cation</name>
        <dbReference type="ChEBI" id="CHEBI:24875"/>
    </ligand>
</feature>
<dbReference type="AlphaFoldDB" id="A0A8J7W3I7"/>
<dbReference type="GO" id="GO:0006412">
    <property type="term" value="P:translation"/>
    <property type="evidence" value="ECO:0007669"/>
    <property type="project" value="UniProtKB-UniRule"/>
</dbReference>
<keyword evidence="5" id="KW-1185">Reference proteome</keyword>
<dbReference type="InterPro" id="IPR036821">
    <property type="entry name" value="Peptide_deformylase_sf"/>
</dbReference>
<dbReference type="Proteomes" id="UP000675664">
    <property type="component" value="Unassembled WGS sequence"/>
</dbReference>
<accession>A0A8J7W3I7</accession>
<dbReference type="NCBIfam" id="NF001159">
    <property type="entry name" value="PRK00150.1-3"/>
    <property type="match status" value="1"/>
</dbReference>
<dbReference type="PIRSF" id="PIRSF004749">
    <property type="entry name" value="Pep_def"/>
    <property type="match status" value="1"/>
</dbReference>
<comment type="function">
    <text evidence="3">Removes the formyl group from the N-terminal Met of newly synthesized proteins. Requires at least a dipeptide for an efficient rate of reaction. N-terminal L-methionine is a prerequisite for activity but the enzyme has broad specificity at other positions.</text>
</comment>
<dbReference type="PANTHER" id="PTHR10458:SF22">
    <property type="entry name" value="PEPTIDE DEFORMYLASE"/>
    <property type="match status" value="1"/>
</dbReference>
<evidence type="ECO:0000256" key="2">
    <source>
        <dbReference type="ARBA" id="ARBA00023004"/>
    </source>
</evidence>
<reference evidence="4" key="1">
    <citation type="submission" date="2021-04" db="EMBL/GenBank/DDBJ databases">
        <title>Sinoanaerobacter chloroacetimidivorans sp. nov., an obligate anaerobic bacterium isolated from anaerobic sludge.</title>
        <authorList>
            <person name="Bao Y."/>
        </authorList>
    </citation>
    <scope>NUCLEOTIDE SEQUENCE</scope>
    <source>
        <strain evidence="4">BAD-6</strain>
    </source>
</reference>
<keyword evidence="3" id="KW-0648">Protein biosynthesis</keyword>
<comment type="caution">
    <text evidence="4">The sequence shown here is derived from an EMBL/GenBank/DDBJ whole genome shotgun (WGS) entry which is preliminary data.</text>
</comment>
<dbReference type="NCBIfam" id="TIGR00079">
    <property type="entry name" value="pept_deformyl"/>
    <property type="match status" value="1"/>
</dbReference>
<evidence type="ECO:0000313" key="5">
    <source>
        <dbReference type="Proteomes" id="UP000675664"/>
    </source>
</evidence>
<comment type="cofactor">
    <cofactor evidence="3">
        <name>Fe(2+)</name>
        <dbReference type="ChEBI" id="CHEBI:29033"/>
    </cofactor>
    <text evidence="3">Binds 1 Fe(2+) ion.</text>
</comment>
<dbReference type="EMBL" id="JAGSND010000023">
    <property type="protein sequence ID" value="MBR0600224.1"/>
    <property type="molecule type" value="Genomic_DNA"/>
</dbReference>
<dbReference type="Gene3D" id="3.90.45.10">
    <property type="entry name" value="Peptide deformylase"/>
    <property type="match status" value="1"/>
</dbReference>
<dbReference type="SUPFAM" id="SSF56420">
    <property type="entry name" value="Peptide deformylase"/>
    <property type="match status" value="1"/>
</dbReference>
<evidence type="ECO:0000256" key="3">
    <source>
        <dbReference type="HAMAP-Rule" id="MF_00163"/>
    </source>
</evidence>
<dbReference type="HAMAP" id="MF_00163">
    <property type="entry name" value="Pep_deformylase"/>
    <property type="match status" value="1"/>
</dbReference>
<feature type="binding site" evidence="3">
    <location>
        <position position="130"/>
    </location>
    <ligand>
        <name>Fe cation</name>
        <dbReference type="ChEBI" id="CHEBI:24875"/>
    </ligand>
</feature>
<dbReference type="CDD" id="cd00487">
    <property type="entry name" value="Pep_deformylase"/>
    <property type="match status" value="1"/>
</dbReference>
<dbReference type="InterPro" id="IPR023635">
    <property type="entry name" value="Peptide_deformylase"/>
</dbReference>
<keyword evidence="2 3" id="KW-0408">Iron</keyword>
<keyword evidence="3" id="KW-0479">Metal-binding</keyword>
<feature type="binding site" evidence="3">
    <location>
        <position position="134"/>
    </location>
    <ligand>
        <name>Fe cation</name>
        <dbReference type="ChEBI" id="CHEBI:24875"/>
    </ligand>
</feature>
<dbReference type="GO" id="GO:0042586">
    <property type="term" value="F:peptide deformylase activity"/>
    <property type="evidence" value="ECO:0007669"/>
    <property type="project" value="UniProtKB-UniRule"/>
</dbReference>
<dbReference type="Pfam" id="PF01327">
    <property type="entry name" value="Pep_deformylase"/>
    <property type="match status" value="1"/>
</dbReference>
<feature type="active site" evidence="3">
    <location>
        <position position="131"/>
    </location>
</feature>
<dbReference type="GO" id="GO:0046872">
    <property type="term" value="F:metal ion binding"/>
    <property type="evidence" value="ECO:0007669"/>
    <property type="project" value="UniProtKB-KW"/>
</dbReference>
<dbReference type="EC" id="3.5.1.88" evidence="3"/>
<protein>
    <recommendedName>
        <fullName evidence="3">Peptide deformylase</fullName>
        <shortName evidence="3">PDF</shortName>
        <ecNumber evidence="3">3.5.1.88</ecNumber>
    </recommendedName>
    <alternativeName>
        <fullName evidence="3">Polypeptide deformylase</fullName>
    </alternativeName>
</protein>
<sequence length="153" mass="17156">MALRNIVTEGDDILRKRAREVSEIDERITMILDDMLETMRAQNGVGIAAPQVGILKRMFIVEVDDQVMELINPEIVESDGIQLEEEGCLSIPGKVGTVERPSYIKMKGLNREGKEVVYEGNGLLSIALSHEYDHLNGVLYIDKAIDSRDLIEE</sequence>
<dbReference type="RefSeq" id="WP_227020339.1">
    <property type="nucleotide sequence ID" value="NZ_JAGSND010000023.1"/>
</dbReference>
<comment type="catalytic activity">
    <reaction evidence="3">
        <text>N-terminal N-formyl-L-methionyl-[peptide] + H2O = N-terminal L-methionyl-[peptide] + formate</text>
        <dbReference type="Rhea" id="RHEA:24420"/>
        <dbReference type="Rhea" id="RHEA-COMP:10639"/>
        <dbReference type="Rhea" id="RHEA-COMP:10640"/>
        <dbReference type="ChEBI" id="CHEBI:15377"/>
        <dbReference type="ChEBI" id="CHEBI:15740"/>
        <dbReference type="ChEBI" id="CHEBI:49298"/>
        <dbReference type="ChEBI" id="CHEBI:64731"/>
        <dbReference type="EC" id="3.5.1.88"/>
    </reaction>
</comment>
<dbReference type="PRINTS" id="PR01576">
    <property type="entry name" value="PDEFORMYLASE"/>
</dbReference>
<keyword evidence="3 4" id="KW-0378">Hydrolase</keyword>